<dbReference type="AlphaFoldDB" id="A0A060UTX5"/>
<proteinExistence type="predicted"/>
<dbReference type="SUPFAM" id="SSF55729">
    <property type="entry name" value="Acyl-CoA N-acyltransferases (Nat)"/>
    <property type="match status" value="1"/>
</dbReference>
<name>A0A060UTX5_9PROT</name>
<evidence type="ECO:0000259" key="1">
    <source>
        <dbReference type="PROSITE" id="PS51186"/>
    </source>
</evidence>
<dbReference type="CDD" id="cd04301">
    <property type="entry name" value="NAT_SF"/>
    <property type="match status" value="1"/>
</dbReference>
<dbReference type="InterPro" id="IPR016181">
    <property type="entry name" value="Acyl_CoA_acyltransferase"/>
</dbReference>
<dbReference type="PROSITE" id="PS51186">
    <property type="entry name" value="GNAT"/>
    <property type="match status" value="1"/>
</dbReference>
<dbReference type="GO" id="GO:0016747">
    <property type="term" value="F:acyltransferase activity, transferring groups other than amino-acyl groups"/>
    <property type="evidence" value="ECO:0007669"/>
    <property type="project" value="InterPro"/>
</dbReference>
<feature type="domain" description="N-acetyltransferase" evidence="1">
    <location>
        <begin position="1"/>
        <end position="141"/>
    </location>
</feature>
<dbReference type="Proteomes" id="UP000093129">
    <property type="component" value="Unassembled WGS sequence"/>
</dbReference>
<reference evidence="3 5" key="3">
    <citation type="submission" date="2016-07" db="EMBL/GenBank/DDBJ databases">
        <title>Draft genome of a psychrotolerant acidophile Acidithiobacillus ferrivorans strain YL15.</title>
        <authorList>
            <person name="Peng T."/>
            <person name="Ma L."/>
            <person name="Nan M."/>
            <person name="An N."/>
            <person name="Wang M."/>
            <person name="Qiu G."/>
            <person name="Zeng W."/>
        </authorList>
    </citation>
    <scope>NUCLEOTIDE SEQUENCE [LARGE SCALE GENOMIC DNA]</scope>
    <source>
        <strain evidence="3 5">YL15</strain>
    </source>
</reference>
<dbReference type="OrthoDB" id="9805924at2"/>
<evidence type="ECO:0000313" key="5">
    <source>
        <dbReference type="Proteomes" id="UP000093129"/>
    </source>
</evidence>
<dbReference type="Proteomes" id="UP000193925">
    <property type="component" value="Chromosome AFERRI"/>
</dbReference>
<evidence type="ECO:0000313" key="2">
    <source>
        <dbReference type="EMBL" id="CDQ12047.1"/>
    </source>
</evidence>
<reference evidence="2" key="1">
    <citation type="submission" date="2014-03" db="EMBL/GenBank/DDBJ databases">
        <authorList>
            <person name="Genoscope - CEA"/>
        </authorList>
    </citation>
    <scope>NUCLEOTIDE SEQUENCE [LARGE SCALE GENOMIC DNA]</scope>
    <source>
        <strain evidence="2">CF27</strain>
    </source>
</reference>
<evidence type="ECO:0000313" key="6">
    <source>
        <dbReference type="Proteomes" id="UP000193925"/>
    </source>
</evidence>
<dbReference type="EMBL" id="LT841305">
    <property type="protein sequence ID" value="SMH65317.1"/>
    <property type="molecule type" value="Genomic_DNA"/>
</dbReference>
<dbReference type="RefSeq" id="WP_014027711.1">
    <property type="nucleotide sequence ID" value="NZ_CCCS020000071.1"/>
</dbReference>
<sequence length="141" mass="16044">MKIGLASTDAEIAACYPVIRELRPHLPEETFIARVRSQQQYGYLLAYRQEMGMPVAAAGFRMGQSLSWGRYLYVDDLVTLSTHRSQGHGAALLSWLESFAVEHNCEQLHLGSGFQRKDAHRFYEREGFASVAYHFHKVLVP</sequence>
<accession>A0A060UTX5</accession>
<keyword evidence="2" id="KW-0808">Transferase</keyword>
<reference evidence="2" key="2">
    <citation type="submission" date="2014-07" db="EMBL/GenBank/DDBJ databases">
        <title>Initial genome analysis of the psychrotolerant acidophile Acidithiobacillus ferrivorans CF27: insights into iron and sulfur oxidation pathways and into biofilm formation.</title>
        <authorList>
            <person name="Talla E."/>
            <person name="Hedrich S."/>
            <person name="Mangenot S."/>
            <person name="Ji B."/>
            <person name="Johnson D.B."/>
            <person name="Barbe V."/>
            <person name="Bonnefoy V."/>
        </authorList>
    </citation>
    <scope>NUCLEOTIDE SEQUENCE [LARGE SCALE GENOMIC DNA]</scope>
    <source>
        <strain evidence="2">CF27</strain>
    </source>
</reference>
<gene>
    <name evidence="2" type="ORF">AFERRI_10025</name>
    <name evidence="4" type="ORF">AFERRI_20099</name>
    <name evidence="3" type="ORF">BBC27_04190</name>
</gene>
<evidence type="ECO:0000313" key="3">
    <source>
        <dbReference type="EMBL" id="OCB01427.1"/>
    </source>
</evidence>
<protein>
    <submittedName>
        <fullName evidence="3">GCN5 family acetyltransferase</fullName>
    </submittedName>
    <submittedName>
        <fullName evidence="2">GCN5-related N-acetyltransferase</fullName>
    </submittedName>
</protein>
<organism evidence="2">
    <name type="scientific">Acidithiobacillus ferrivorans</name>
    <dbReference type="NCBI Taxonomy" id="160808"/>
    <lineage>
        <taxon>Bacteria</taxon>
        <taxon>Pseudomonadati</taxon>
        <taxon>Pseudomonadota</taxon>
        <taxon>Acidithiobacillia</taxon>
        <taxon>Acidithiobacillales</taxon>
        <taxon>Acidithiobacillaceae</taxon>
        <taxon>Acidithiobacillus</taxon>
    </lineage>
</organism>
<dbReference type="Pfam" id="PF00583">
    <property type="entry name" value="Acetyltransf_1"/>
    <property type="match status" value="1"/>
</dbReference>
<dbReference type="Gene3D" id="3.40.630.30">
    <property type="match status" value="1"/>
</dbReference>
<reference evidence="4 6" key="4">
    <citation type="submission" date="2017-03" db="EMBL/GenBank/DDBJ databases">
        <authorList>
            <person name="Regsiter A."/>
            <person name="William W."/>
        </authorList>
    </citation>
    <scope>NUCLEOTIDE SEQUENCE [LARGE SCALE GENOMIC DNA]</scope>
    <source>
        <strain evidence="4">PRJEB5721</strain>
    </source>
</reference>
<dbReference type="EMBL" id="CCCS020000071">
    <property type="protein sequence ID" value="CDQ12047.1"/>
    <property type="molecule type" value="Genomic_DNA"/>
</dbReference>
<keyword evidence="6" id="KW-1185">Reference proteome</keyword>
<dbReference type="EMBL" id="MASQ01000143">
    <property type="protein sequence ID" value="OCB01427.1"/>
    <property type="molecule type" value="Genomic_DNA"/>
</dbReference>
<evidence type="ECO:0000313" key="4">
    <source>
        <dbReference type="EMBL" id="SMH65317.1"/>
    </source>
</evidence>
<dbReference type="InterPro" id="IPR000182">
    <property type="entry name" value="GNAT_dom"/>
</dbReference>